<reference evidence="1" key="1">
    <citation type="submission" date="2018-05" db="EMBL/GenBank/DDBJ databases">
        <authorList>
            <person name="Lanie J.A."/>
            <person name="Ng W.-L."/>
            <person name="Kazmierczak K.M."/>
            <person name="Andrzejewski T.M."/>
            <person name="Davidsen T.M."/>
            <person name="Wayne K.J."/>
            <person name="Tettelin H."/>
            <person name="Glass J.I."/>
            <person name="Rusch D."/>
            <person name="Podicherti R."/>
            <person name="Tsui H.-C.T."/>
            <person name="Winkler M.E."/>
        </authorList>
    </citation>
    <scope>NUCLEOTIDE SEQUENCE</scope>
</reference>
<dbReference type="AlphaFoldDB" id="A0A382H7E6"/>
<dbReference type="EMBL" id="UINC01059596">
    <property type="protein sequence ID" value="SVB83190.1"/>
    <property type="molecule type" value="Genomic_DNA"/>
</dbReference>
<proteinExistence type="predicted"/>
<evidence type="ECO:0000313" key="1">
    <source>
        <dbReference type="EMBL" id="SVB83190.1"/>
    </source>
</evidence>
<organism evidence="1">
    <name type="scientific">marine metagenome</name>
    <dbReference type="NCBI Taxonomy" id="408172"/>
    <lineage>
        <taxon>unclassified sequences</taxon>
        <taxon>metagenomes</taxon>
        <taxon>ecological metagenomes</taxon>
    </lineage>
</organism>
<feature type="non-terminal residue" evidence="1">
    <location>
        <position position="1"/>
    </location>
</feature>
<accession>A0A382H7E6</accession>
<protein>
    <submittedName>
        <fullName evidence="1">Uncharacterized protein</fullName>
    </submittedName>
</protein>
<sequence length="48" mass="5602">SLKLEEIDYVVGRELKFDSKNESIIGDDEANEMLTRKYRTPFVVPEKV</sequence>
<gene>
    <name evidence="1" type="ORF">METZ01_LOCUS236044</name>
</gene>
<name>A0A382H7E6_9ZZZZ</name>